<feature type="repeat" description="ANK" evidence="7">
    <location>
        <begin position="234"/>
        <end position="258"/>
    </location>
</feature>
<feature type="repeat" description="ANK" evidence="7">
    <location>
        <begin position="132"/>
        <end position="164"/>
    </location>
</feature>
<feature type="transmembrane region" description="Helical" evidence="8">
    <location>
        <begin position="473"/>
        <end position="498"/>
    </location>
</feature>
<evidence type="ECO:0000256" key="6">
    <source>
        <dbReference type="ARBA" id="ARBA00023136"/>
    </source>
</evidence>
<sequence length="543" mass="59170">MEEAGRKVNVSKKKMVRQLTGKHGDSELHSAARAGNLGEAVAIIGRCAGEGELDELLSRQNQSGETALYIAAEYGYVELVEEMVKHYVLRSAALKARNGFDSFHVAAKRGDIEIVRVLLEAFPQLSVTFDQSNTTALHTAAAQGHAEVVNFLLETNSGLATIARNNGKTALHSSARNGHVEVVKGLLKKDPSIAKCRDRKGQTALHMAAKGLSVVVVGELILSDPSLTAMVDGKGNTAMHIAARKGRVEIVRTLLKHNGVNGEAINGSGETPLDTAEKNGHSEIATLLSDHSFRRAKDLNVAAQPKRSAKELKQTVSDIKHGVRDQLVHTHQTQKRVQKIVKRIDKMHSEGLNNAINSTTVAAVLIATVAFAAIYNLPGQFADDPKRDPSSLTPGEARIAPQPPFVIFFIFDSLALFISLAVVVVQISVVVVERSAKKMLMTIINKLMWLACAFVSIAFLALCYIVVGEEERWMAIGVTAMGSFIMVATFGTLFYWVVVHRIESTNMRNLSRSRSSLSRSRSMSVMSDEDGHEDEFNKKLYAI</sequence>
<keyword evidence="5 7" id="KW-0040">ANK repeat</keyword>
<dbReference type="Pfam" id="PF13962">
    <property type="entry name" value="PGG"/>
    <property type="match status" value="1"/>
</dbReference>
<comment type="subcellular location">
    <subcellularLocation>
        <location evidence="1">Membrane</location>
        <topology evidence="1">Multi-pass membrane protein</topology>
    </subcellularLocation>
</comment>
<gene>
    <name evidence="10" type="ORF">CCAM_LOCUS25987</name>
</gene>
<keyword evidence="11" id="KW-1185">Reference proteome</keyword>
<keyword evidence="2 8" id="KW-0812">Transmembrane</keyword>
<evidence type="ECO:0000256" key="5">
    <source>
        <dbReference type="ARBA" id="ARBA00023043"/>
    </source>
</evidence>
<reference evidence="10 11" key="1">
    <citation type="submission" date="2018-04" db="EMBL/GenBank/DDBJ databases">
        <authorList>
            <person name="Vogel A."/>
        </authorList>
    </citation>
    <scope>NUCLEOTIDE SEQUENCE [LARGE SCALE GENOMIC DNA]</scope>
</reference>
<evidence type="ECO:0000256" key="1">
    <source>
        <dbReference type="ARBA" id="ARBA00004141"/>
    </source>
</evidence>
<dbReference type="Proteomes" id="UP000595140">
    <property type="component" value="Unassembled WGS sequence"/>
</dbReference>
<accession>A0A484M5R6</accession>
<dbReference type="PROSITE" id="PS50088">
    <property type="entry name" value="ANK_REPEAT"/>
    <property type="match status" value="5"/>
</dbReference>
<dbReference type="AlphaFoldDB" id="A0A484M5R6"/>
<feature type="transmembrane region" description="Helical" evidence="8">
    <location>
        <begin position="352"/>
        <end position="375"/>
    </location>
</feature>
<proteinExistence type="predicted"/>
<evidence type="ECO:0000256" key="3">
    <source>
        <dbReference type="ARBA" id="ARBA00022737"/>
    </source>
</evidence>
<protein>
    <recommendedName>
        <fullName evidence="9">PGG domain-containing protein</fullName>
    </recommendedName>
</protein>
<dbReference type="PANTHER" id="PTHR24186">
    <property type="entry name" value="PROTEIN PHOSPHATASE 1 REGULATORY SUBUNIT"/>
    <property type="match status" value="1"/>
</dbReference>
<dbReference type="Pfam" id="PF00023">
    <property type="entry name" value="Ank"/>
    <property type="match status" value="1"/>
</dbReference>
<feature type="repeat" description="ANK" evidence="7">
    <location>
        <begin position="98"/>
        <end position="120"/>
    </location>
</feature>
<dbReference type="PANTHER" id="PTHR24186:SF26">
    <property type="entry name" value="ANKYRIN REPEAT PLANT PROTEIN"/>
    <property type="match status" value="1"/>
</dbReference>
<keyword evidence="3" id="KW-0677">Repeat</keyword>
<feature type="repeat" description="ANK" evidence="7">
    <location>
        <begin position="166"/>
        <end position="198"/>
    </location>
</feature>
<dbReference type="EMBL" id="OOIL02002698">
    <property type="protein sequence ID" value="VFQ84211.1"/>
    <property type="molecule type" value="Genomic_DNA"/>
</dbReference>
<dbReference type="InterPro" id="IPR002110">
    <property type="entry name" value="Ankyrin_rpt"/>
</dbReference>
<dbReference type="SMART" id="SM00248">
    <property type="entry name" value="ANK"/>
    <property type="match status" value="8"/>
</dbReference>
<feature type="transmembrane region" description="Helical" evidence="8">
    <location>
        <begin position="444"/>
        <end position="467"/>
    </location>
</feature>
<keyword evidence="4 8" id="KW-1133">Transmembrane helix</keyword>
<dbReference type="PROSITE" id="PS50297">
    <property type="entry name" value="ANK_REP_REGION"/>
    <property type="match status" value="4"/>
</dbReference>
<evidence type="ECO:0000256" key="7">
    <source>
        <dbReference type="PROSITE-ProRule" id="PRU00023"/>
    </source>
</evidence>
<dbReference type="Gene3D" id="1.25.40.20">
    <property type="entry name" value="Ankyrin repeat-containing domain"/>
    <property type="match status" value="2"/>
</dbReference>
<feature type="repeat" description="ANK" evidence="7">
    <location>
        <begin position="63"/>
        <end position="99"/>
    </location>
</feature>
<feature type="transmembrane region" description="Helical" evidence="8">
    <location>
        <begin position="405"/>
        <end position="432"/>
    </location>
</feature>
<evidence type="ECO:0000256" key="4">
    <source>
        <dbReference type="ARBA" id="ARBA00022989"/>
    </source>
</evidence>
<dbReference type="InterPro" id="IPR026961">
    <property type="entry name" value="PGG_dom"/>
</dbReference>
<evidence type="ECO:0000256" key="8">
    <source>
        <dbReference type="SAM" id="Phobius"/>
    </source>
</evidence>
<keyword evidence="6 8" id="KW-0472">Membrane</keyword>
<dbReference type="Pfam" id="PF12796">
    <property type="entry name" value="Ank_2"/>
    <property type="match status" value="2"/>
</dbReference>
<evidence type="ECO:0000256" key="2">
    <source>
        <dbReference type="ARBA" id="ARBA00022692"/>
    </source>
</evidence>
<evidence type="ECO:0000313" key="11">
    <source>
        <dbReference type="Proteomes" id="UP000595140"/>
    </source>
</evidence>
<name>A0A484M5R6_9ASTE</name>
<dbReference type="GO" id="GO:0005886">
    <property type="term" value="C:plasma membrane"/>
    <property type="evidence" value="ECO:0007669"/>
    <property type="project" value="TreeGrafter"/>
</dbReference>
<dbReference type="OrthoDB" id="194358at2759"/>
<dbReference type="SUPFAM" id="SSF48403">
    <property type="entry name" value="Ankyrin repeat"/>
    <property type="match status" value="1"/>
</dbReference>
<organism evidence="10 11">
    <name type="scientific">Cuscuta campestris</name>
    <dbReference type="NCBI Taxonomy" id="132261"/>
    <lineage>
        <taxon>Eukaryota</taxon>
        <taxon>Viridiplantae</taxon>
        <taxon>Streptophyta</taxon>
        <taxon>Embryophyta</taxon>
        <taxon>Tracheophyta</taxon>
        <taxon>Spermatophyta</taxon>
        <taxon>Magnoliopsida</taxon>
        <taxon>eudicotyledons</taxon>
        <taxon>Gunneridae</taxon>
        <taxon>Pentapetalae</taxon>
        <taxon>asterids</taxon>
        <taxon>lamiids</taxon>
        <taxon>Solanales</taxon>
        <taxon>Convolvulaceae</taxon>
        <taxon>Cuscuteae</taxon>
        <taxon>Cuscuta</taxon>
        <taxon>Cuscuta subgen. Grammica</taxon>
        <taxon>Cuscuta sect. Cleistogrammica</taxon>
    </lineage>
</organism>
<evidence type="ECO:0000313" key="10">
    <source>
        <dbReference type="EMBL" id="VFQ84211.1"/>
    </source>
</evidence>
<feature type="domain" description="PGG" evidence="9">
    <location>
        <begin position="350"/>
        <end position="466"/>
    </location>
</feature>
<dbReference type="InterPro" id="IPR036770">
    <property type="entry name" value="Ankyrin_rpt-contain_sf"/>
</dbReference>
<evidence type="ECO:0000259" key="9">
    <source>
        <dbReference type="Pfam" id="PF13962"/>
    </source>
</evidence>